<sequence>MHYVGWFFVLVGATFSFLAGLGIFRMPDVLNQSQAGTKASTLGILALLVGFSFINPNVSPKLILMALFFLFSSPIASHTICKAALRRNKAKLILDSNPLLKEGEANE</sequence>
<dbReference type="Pfam" id="PF03334">
    <property type="entry name" value="PhaG_MnhG_YufB"/>
    <property type="match status" value="1"/>
</dbReference>
<feature type="transmembrane region" description="Helical" evidence="3">
    <location>
        <begin position="36"/>
        <end position="56"/>
    </location>
</feature>
<keyword evidence="5" id="KW-1185">Reference proteome</keyword>
<evidence type="ECO:0000313" key="5">
    <source>
        <dbReference type="Proteomes" id="UP000184423"/>
    </source>
</evidence>
<organism evidence="4 5">
    <name type="scientific">Caloramator proteoclasticus DSM 10124</name>
    <dbReference type="NCBI Taxonomy" id="1121262"/>
    <lineage>
        <taxon>Bacteria</taxon>
        <taxon>Bacillati</taxon>
        <taxon>Bacillota</taxon>
        <taxon>Clostridia</taxon>
        <taxon>Eubacteriales</taxon>
        <taxon>Clostridiaceae</taxon>
        <taxon>Caloramator</taxon>
    </lineage>
</organism>
<dbReference type="GO" id="GO:0015385">
    <property type="term" value="F:sodium:proton antiporter activity"/>
    <property type="evidence" value="ECO:0007669"/>
    <property type="project" value="TreeGrafter"/>
</dbReference>
<dbReference type="PANTHER" id="PTHR34703:SF1">
    <property type="entry name" value="ANTIPORTER SUBUNIT MNHG2-RELATED"/>
    <property type="match status" value="1"/>
</dbReference>
<dbReference type="InterPro" id="IPR005133">
    <property type="entry name" value="PhaG_MnhG_YufB"/>
</dbReference>
<dbReference type="NCBIfam" id="TIGR01300">
    <property type="entry name" value="CPA3_mnhG_phaG"/>
    <property type="match status" value="1"/>
</dbReference>
<keyword evidence="3" id="KW-0812">Transmembrane</keyword>
<proteinExistence type="inferred from homology"/>
<gene>
    <name evidence="4" type="ORF">SAMN02746091_00463</name>
</gene>
<dbReference type="PANTHER" id="PTHR34703">
    <property type="entry name" value="ANTIPORTER SUBUNIT MNHG2-RELATED"/>
    <property type="match status" value="1"/>
</dbReference>
<feature type="transmembrane region" description="Helical" evidence="3">
    <location>
        <begin position="62"/>
        <end position="81"/>
    </location>
</feature>
<dbReference type="Proteomes" id="UP000184423">
    <property type="component" value="Unassembled WGS sequence"/>
</dbReference>
<evidence type="ECO:0000256" key="3">
    <source>
        <dbReference type="SAM" id="Phobius"/>
    </source>
</evidence>
<dbReference type="EMBL" id="FQVG01000005">
    <property type="protein sequence ID" value="SHE47467.1"/>
    <property type="molecule type" value="Genomic_DNA"/>
</dbReference>
<name>A0A1M4TT23_9CLOT</name>
<accession>A0A1M4TT23</accession>
<comment type="similarity">
    <text evidence="2">Belongs to the CPA3 antiporters (TC 2.A.63) subunit G family.</text>
</comment>
<keyword evidence="3" id="KW-1133">Transmembrane helix</keyword>
<dbReference type="AlphaFoldDB" id="A0A1M4TT23"/>
<keyword evidence="3" id="KW-0472">Membrane</keyword>
<comment type="subcellular location">
    <subcellularLocation>
        <location evidence="1">Membrane</location>
        <topology evidence="1">Multi-pass membrane protein</topology>
    </subcellularLocation>
</comment>
<reference evidence="5" key="1">
    <citation type="submission" date="2016-11" db="EMBL/GenBank/DDBJ databases">
        <authorList>
            <person name="Varghese N."/>
            <person name="Submissions S."/>
        </authorList>
    </citation>
    <scope>NUCLEOTIDE SEQUENCE [LARGE SCALE GENOMIC DNA]</scope>
    <source>
        <strain evidence="5">DSM 10124</strain>
    </source>
</reference>
<feature type="transmembrane region" description="Helical" evidence="3">
    <location>
        <begin position="6"/>
        <end position="24"/>
    </location>
</feature>
<dbReference type="RefSeq" id="WP_073247796.1">
    <property type="nucleotide sequence ID" value="NZ_FQVG01000005.1"/>
</dbReference>
<evidence type="ECO:0000256" key="1">
    <source>
        <dbReference type="ARBA" id="ARBA00004141"/>
    </source>
</evidence>
<protein>
    <submittedName>
        <fullName evidence="4">Multicomponent Na+:H+ antiporter subunit G</fullName>
    </submittedName>
</protein>
<evidence type="ECO:0000256" key="2">
    <source>
        <dbReference type="ARBA" id="ARBA00008404"/>
    </source>
</evidence>
<evidence type="ECO:0000313" key="4">
    <source>
        <dbReference type="EMBL" id="SHE47467.1"/>
    </source>
</evidence>